<protein>
    <submittedName>
        <fullName evidence="1">Uncharacterized protein</fullName>
    </submittedName>
</protein>
<evidence type="ECO:0000313" key="2">
    <source>
        <dbReference type="Proteomes" id="UP001175271"/>
    </source>
</evidence>
<organism evidence="1 2">
    <name type="scientific">Steinernema hermaphroditum</name>
    <dbReference type="NCBI Taxonomy" id="289476"/>
    <lineage>
        <taxon>Eukaryota</taxon>
        <taxon>Metazoa</taxon>
        <taxon>Ecdysozoa</taxon>
        <taxon>Nematoda</taxon>
        <taxon>Chromadorea</taxon>
        <taxon>Rhabditida</taxon>
        <taxon>Tylenchina</taxon>
        <taxon>Panagrolaimomorpha</taxon>
        <taxon>Strongyloidoidea</taxon>
        <taxon>Steinernematidae</taxon>
        <taxon>Steinernema</taxon>
    </lineage>
</organism>
<sequence length="162" mass="19101">MRTNVHEIDDKNVELWINMRNWELKLTRCKWKCSVLIGKEGHDRNAEKYEVTKTESFGLLYGLEVELALFARSWLIDVFELAHRFQCKTAIRRIETQLMSPENDDLKALFKGADRYQLVQLTREILSTLTKEEIKALSLENSFKDPYSPETMAEIIDRFVEL</sequence>
<name>A0AA39M086_9BILA</name>
<dbReference type="Proteomes" id="UP001175271">
    <property type="component" value="Unassembled WGS sequence"/>
</dbReference>
<keyword evidence="2" id="KW-1185">Reference proteome</keyword>
<reference evidence="1" key="1">
    <citation type="submission" date="2023-06" db="EMBL/GenBank/DDBJ databases">
        <title>Genomic analysis of the entomopathogenic nematode Steinernema hermaphroditum.</title>
        <authorList>
            <person name="Schwarz E.M."/>
            <person name="Heppert J.K."/>
            <person name="Baniya A."/>
            <person name="Schwartz H.T."/>
            <person name="Tan C.-H."/>
            <person name="Antoshechkin I."/>
            <person name="Sternberg P.W."/>
            <person name="Goodrich-Blair H."/>
            <person name="Dillman A.R."/>
        </authorList>
    </citation>
    <scope>NUCLEOTIDE SEQUENCE</scope>
    <source>
        <strain evidence="1">PS9179</strain>
        <tissue evidence="1">Whole animal</tissue>
    </source>
</reference>
<gene>
    <name evidence="1" type="ORF">QR680_012264</name>
</gene>
<dbReference type="AlphaFoldDB" id="A0AA39M086"/>
<comment type="caution">
    <text evidence="1">The sequence shown here is derived from an EMBL/GenBank/DDBJ whole genome shotgun (WGS) entry which is preliminary data.</text>
</comment>
<evidence type="ECO:0000313" key="1">
    <source>
        <dbReference type="EMBL" id="KAK0416043.1"/>
    </source>
</evidence>
<dbReference type="EMBL" id="JAUCMV010000002">
    <property type="protein sequence ID" value="KAK0416043.1"/>
    <property type="molecule type" value="Genomic_DNA"/>
</dbReference>
<accession>A0AA39M086</accession>
<proteinExistence type="predicted"/>